<accession>A0A6J5RDR5</accession>
<dbReference type="EMBL" id="LR797456">
    <property type="protein sequence ID" value="CAB4217610.1"/>
    <property type="molecule type" value="Genomic_DNA"/>
</dbReference>
<proteinExistence type="predicted"/>
<evidence type="ECO:0000313" key="10">
    <source>
        <dbReference type="EMBL" id="CAB5231108.1"/>
    </source>
</evidence>
<evidence type="ECO:0000313" key="7">
    <source>
        <dbReference type="EMBL" id="CAB4192547.1"/>
    </source>
</evidence>
<dbReference type="EMBL" id="LR797088">
    <property type="protein sequence ID" value="CAB4186115.1"/>
    <property type="molecule type" value="Genomic_DNA"/>
</dbReference>
<organism evidence="7">
    <name type="scientific">uncultured Caudovirales phage</name>
    <dbReference type="NCBI Taxonomy" id="2100421"/>
    <lineage>
        <taxon>Viruses</taxon>
        <taxon>Duplodnaviria</taxon>
        <taxon>Heunggongvirae</taxon>
        <taxon>Uroviricota</taxon>
        <taxon>Caudoviricetes</taxon>
        <taxon>Peduoviridae</taxon>
        <taxon>Maltschvirus</taxon>
        <taxon>Maltschvirus maltsch</taxon>
    </lineage>
</organism>
<dbReference type="EMBL" id="LR797496">
    <property type="protein sequence ID" value="CAB4219985.1"/>
    <property type="molecule type" value="Genomic_DNA"/>
</dbReference>
<evidence type="ECO:0000313" key="4">
    <source>
        <dbReference type="EMBL" id="CAB4180568.1"/>
    </source>
</evidence>
<evidence type="ECO:0000313" key="3">
    <source>
        <dbReference type="EMBL" id="CAB4174122.1"/>
    </source>
</evidence>
<gene>
    <name evidence="4" type="ORF">UFOVP1036_53</name>
    <name evidence="5" type="ORF">UFOVP1132_14</name>
    <name evidence="6" type="ORF">UFOVP1190_91</name>
    <name evidence="7" type="ORF">UFOVP1248_37</name>
    <name evidence="8" type="ORF">UFOVP1493_50</name>
    <name evidence="10" type="ORF">UFOVP1584_20</name>
    <name evidence="9" type="ORF">UFOVP1635_45</name>
    <name evidence="1" type="ORF">UFOVP521_88</name>
    <name evidence="2" type="ORF">UFOVP856_60</name>
    <name evidence="3" type="ORF">UFOVP967_28</name>
</gene>
<sequence>MADQFRPKSELHDLSWFEMSGVDRPANQTEGWMVMKSATTLNPDKINVNVPLLLDAASEDAEAASIATTHIRNYLSAIDTKTVPSRVAQSINEVISFIDDEEPEEDLLAAQFISKTAGSQSRFSVGDVISEISNRLRGRNAVNKNIDLETSDDMEFFVETMNEMMPVFIDTIKNLKTSASSRDARNSGYLYALEAFKMAAADILAEKINGEGSL</sequence>
<evidence type="ECO:0000313" key="5">
    <source>
        <dbReference type="EMBL" id="CAB4186115.1"/>
    </source>
</evidence>
<dbReference type="EMBL" id="LR796991">
    <property type="protein sequence ID" value="CAB4180568.1"/>
    <property type="molecule type" value="Genomic_DNA"/>
</dbReference>
<dbReference type="EMBL" id="LR796910">
    <property type="protein sequence ID" value="CAB4174122.1"/>
    <property type="molecule type" value="Genomic_DNA"/>
</dbReference>
<evidence type="ECO:0000313" key="1">
    <source>
        <dbReference type="EMBL" id="CAB4148360.1"/>
    </source>
</evidence>
<evidence type="ECO:0000313" key="2">
    <source>
        <dbReference type="EMBL" id="CAB4167816.1"/>
    </source>
</evidence>
<dbReference type="EMBL" id="LR797145">
    <property type="protein sequence ID" value="CAB4190690.1"/>
    <property type="molecule type" value="Genomic_DNA"/>
</dbReference>
<dbReference type="EMBL" id="LR796811">
    <property type="protein sequence ID" value="CAB4167816.1"/>
    <property type="molecule type" value="Genomic_DNA"/>
</dbReference>
<protein>
    <submittedName>
        <fullName evidence="7">Uncharacterized protein</fullName>
    </submittedName>
</protein>
<dbReference type="EMBL" id="LR798432">
    <property type="protein sequence ID" value="CAB5231108.1"/>
    <property type="molecule type" value="Genomic_DNA"/>
</dbReference>
<evidence type="ECO:0000313" key="6">
    <source>
        <dbReference type="EMBL" id="CAB4190690.1"/>
    </source>
</evidence>
<evidence type="ECO:0000313" key="8">
    <source>
        <dbReference type="EMBL" id="CAB4217610.1"/>
    </source>
</evidence>
<reference evidence="7" key="1">
    <citation type="submission" date="2020-05" db="EMBL/GenBank/DDBJ databases">
        <authorList>
            <person name="Chiriac C."/>
            <person name="Salcher M."/>
            <person name="Ghai R."/>
            <person name="Kavagutti S V."/>
        </authorList>
    </citation>
    <scope>NUCLEOTIDE SEQUENCE</scope>
</reference>
<name>A0A6J5RDR5_9CAUD</name>
<dbReference type="EMBL" id="LR797192">
    <property type="protein sequence ID" value="CAB4192547.1"/>
    <property type="molecule type" value="Genomic_DNA"/>
</dbReference>
<evidence type="ECO:0000313" key="9">
    <source>
        <dbReference type="EMBL" id="CAB4219985.1"/>
    </source>
</evidence>
<dbReference type="EMBL" id="LR796496">
    <property type="protein sequence ID" value="CAB4148360.1"/>
    <property type="molecule type" value="Genomic_DNA"/>
</dbReference>